<name>A0ABU7W6L3_9FLAO</name>
<organism evidence="1 2">
    <name type="scientific">Winogradskyella poriferorum</name>
    <dbReference type="NCBI Taxonomy" id="307627"/>
    <lineage>
        <taxon>Bacteria</taxon>
        <taxon>Pseudomonadati</taxon>
        <taxon>Bacteroidota</taxon>
        <taxon>Flavobacteriia</taxon>
        <taxon>Flavobacteriales</taxon>
        <taxon>Flavobacteriaceae</taxon>
        <taxon>Winogradskyella</taxon>
    </lineage>
</organism>
<gene>
    <name evidence="1" type="ORF">V1468_10840</name>
</gene>
<proteinExistence type="predicted"/>
<dbReference type="GO" id="GO:0008168">
    <property type="term" value="F:methyltransferase activity"/>
    <property type="evidence" value="ECO:0007669"/>
    <property type="project" value="UniProtKB-KW"/>
</dbReference>
<dbReference type="GO" id="GO:0032259">
    <property type="term" value="P:methylation"/>
    <property type="evidence" value="ECO:0007669"/>
    <property type="project" value="UniProtKB-KW"/>
</dbReference>
<dbReference type="Pfam" id="PF13578">
    <property type="entry name" value="Methyltransf_24"/>
    <property type="match status" value="1"/>
</dbReference>
<dbReference type="EC" id="2.1.1.-" evidence="1"/>
<keyword evidence="2" id="KW-1185">Reference proteome</keyword>
<sequence>MNVNKDIFTVLDSGIPIFMEADFPLEWSMTRNEKFCFIKLLEILKPEVAIEIGVDQGGSLQVMSKYAEKVYAIEIDESKVERLQGKFNNVEFLVGDSKTIIPKLLDTIQKDGKSLEFALIDGDHSEKGVKADIENLIKYIPPKSLNIILHDSFNPDCRKGMTSVNFTTNKHVHYVELDYISGTFEPDGQKNEMWGGLGHIVLLKEERTKHLDVNQSQERLFNITKRYSKHYWKNKFKLLKPFKK</sequence>
<evidence type="ECO:0000313" key="2">
    <source>
        <dbReference type="Proteomes" id="UP001356704"/>
    </source>
</evidence>
<reference evidence="1 2" key="1">
    <citation type="submission" date="2024-02" db="EMBL/GenBank/DDBJ databases">
        <title>Winogradskyella poriferorum JCM 12885.</title>
        <authorList>
            <person name="Zhang D.-F."/>
            <person name="Fu Z.-Y."/>
        </authorList>
    </citation>
    <scope>NUCLEOTIDE SEQUENCE [LARGE SCALE GENOMIC DNA]</scope>
    <source>
        <strain evidence="1 2">JCM 12885</strain>
    </source>
</reference>
<keyword evidence="1" id="KW-0808">Transferase</keyword>
<dbReference type="InterPro" id="IPR029063">
    <property type="entry name" value="SAM-dependent_MTases_sf"/>
</dbReference>
<accession>A0ABU7W6L3</accession>
<dbReference type="Gene3D" id="3.40.50.150">
    <property type="entry name" value="Vaccinia Virus protein VP39"/>
    <property type="match status" value="1"/>
</dbReference>
<dbReference type="RefSeq" id="WP_331810261.1">
    <property type="nucleotide sequence ID" value="NZ_JAZHOU010000003.1"/>
</dbReference>
<dbReference type="Proteomes" id="UP001356704">
    <property type="component" value="Unassembled WGS sequence"/>
</dbReference>
<comment type="caution">
    <text evidence="1">The sequence shown here is derived from an EMBL/GenBank/DDBJ whole genome shotgun (WGS) entry which is preliminary data.</text>
</comment>
<evidence type="ECO:0000313" key="1">
    <source>
        <dbReference type="EMBL" id="MEF3079503.1"/>
    </source>
</evidence>
<keyword evidence="1" id="KW-0489">Methyltransferase</keyword>
<dbReference type="EMBL" id="JAZHOU010000003">
    <property type="protein sequence ID" value="MEF3079503.1"/>
    <property type="molecule type" value="Genomic_DNA"/>
</dbReference>
<dbReference type="SUPFAM" id="SSF53335">
    <property type="entry name" value="S-adenosyl-L-methionine-dependent methyltransferases"/>
    <property type="match status" value="1"/>
</dbReference>
<protein>
    <submittedName>
        <fullName evidence="1">Class I SAM-dependent methyltransferase</fullName>
        <ecNumber evidence="1">2.1.1.-</ecNumber>
    </submittedName>
</protein>